<dbReference type="Gene3D" id="2.10.50.10">
    <property type="entry name" value="Tumor Necrosis Factor Receptor, subunit A, domain 2"/>
    <property type="match status" value="2"/>
</dbReference>
<evidence type="ECO:0000259" key="13">
    <source>
        <dbReference type="PROSITE" id="PS51828"/>
    </source>
</evidence>
<evidence type="ECO:0000259" key="10">
    <source>
        <dbReference type="PROSITE" id="PS50234"/>
    </source>
</evidence>
<dbReference type="PROSITE" id="PS50825">
    <property type="entry name" value="HYR"/>
    <property type="match status" value="2"/>
</dbReference>
<evidence type="ECO:0000259" key="11">
    <source>
        <dbReference type="PROSITE" id="PS50825"/>
    </source>
</evidence>
<feature type="disulfide bond" evidence="6">
    <location>
        <begin position="1783"/>
        <end position="1810"/>
    </location>
</feature>
<evidence type="ECO:0000259" key="9">
    <source>
        <dbReference type="PROSITE" id="PS50026"/>
    </source>
</evidence>
<dbReference type="Pfam" id="PF00084">
    <property type="entry name" value="Sushi"/>
    <property type="match status" value="8"/>
</dbReference>
<dbReference type="Pfam" id="PF07699">
    <property type="entry name" value="Ephrin_rec_like"/>
    <property type="match status" value="1"/>
</dbReference>
<evidence type="ECO:0000313" key="14">
    <source>
        <dbReference type="EnsemblMetazoa" id="AALB006685-PA"/>
    </source>
</evidence>
<dbReference type="InterPro" id="IPR003410">
    <property type="entry name" value="HYR_dom"/>
</dbReference>
<name>A0A182FJJ0_ANOAL</name>
<dbReference type="PROSITE" id="PS50923">
    <property type="entry name" value="SUSHI"/>
    <property type="match status" value="7"/>
</dbReference>
<dbReference type="SMART" id="SM00181">
    <property type="entry name" value="EGF"/>
    <property type="match status" value="10"/>
</dbReference>
<dbReference type="SMART" id="SM00032">
    <property type="entry name" value="CCP"/>
    <property type="match status" value="9"/>
</dbReference>
<dbReference type="PRINTS" id="PR00895">
    <property type="entry name" value="PENTAXIN"/>
</dbReference>
<dbReference type="PROSITE" id="PS00022">
    <property type="entry name" value="EGF_1"/>
    <property type="match status" value="4"/>
</dbReference>
<dbReference type="InterPro" id="IPR001881">
    <property type="entry name" value="EGF-like_Ca-bd_dom"/>
</dbReference>
<feature type="domain" description="Sushi" evidence="12">
    <location>
        <begin position="478"/>
        <end position="552"/>
    </location>
</feature>
<dbReference type="SUPFAM" id="SSF57184">
    <property type="entry name" value="Growth factor receptor domain"/>
    <property type="match status" value="2"/>
</dbReference>
<feature type="domain" description="EGF-like" evidence="9">
    <location>
        <begin position="1176"/>
        <end position="1212"/>
    </location>
</feature>
<evidence type="ECO:0000259" key="12">
    <source>
        <dbReference type="PROSITE" id="PS50923"/>
    </source>
</evidence>
<keyword evidence="3 5" id="KW-1015">Disulfide bond</keyword>
<dbReference type="Proteomes" id="UP000069272">
    <property type="component" value="Chromosome X"/>
</dbReference>
<feature type="domain" description="EGF-like" evidence="9">
    <location>
        <begin position="1297"/>
        <end position="1333"/>
    </location>
</feature>
<dbReference type="SMART" id="SM00159">
    <property type="entry name" value="PTX"/>
    <property type="match status" value="1"/>
</dbReference>
<dbReference type="CDD" id="cd00033">
    <property type="entry name" value="CCP"/>
    <property type="match status" value="6"/>
</dbReference>
<reference evidence="14 15" key="1">
    <citation type="journal article" date="2017" name="G3 (Bethesda)">
        <title>The Physical Genome Mapping of Anopheles albimanus Corrected Scaffold Misassemblies and Identified Interarm Rearrangements in Genus Anopheles.</title>
        <authorList>
            <person name="Artemov G.N."/>
            <person name="Peery A.N."/>
            <person name="Jiang X."/>
            <person name="Tu Z."/>
            <person name="Stegniy V.N."/>
            <person name="Sharakhova M.V."/>
            <person name="Sharakhov I.V."/>
        </authorList>
    </citation>
    <scope>NUCLEOTIDE SEQUENCE [LARGE SCALE GENOMIC DNA]</scope>
    <source>
        <strain evidence="14 15">ALBI9_A</strain>
    </source>
</reference>
<dbReference type="SMART" id="SM00327">
    <property type="entry name" value="VWA"/>
    <property type="match status" value="1"/>
</dbReference>
<feature type="domain" description="Sushi" evidence="12">
    <location>
        <begin position="553"/>
        <end position="619"/>
    </location>
</feature>
<proteinExistence type="predicted"/>
<dbReference type="InterPro" id="IPR036465">
    <property type="entry name" value="vWFA_dom_sf"/>
</dbReference>
<feature type="domain" description="Sushi" evidence="12">
    <location>
        <begin position="410"/>
        <end position="469"/>
    </location>
</feature>
<feature type="domain" description="HYR" evidence="11">
    <location>
        <begin position="703"/>
        <end position="788"/>
    </location>
</feature>
<dbReference type="InterPro" id="IPR000436">
    <property type="entry name" value="Sushi_SCR_CCP_dom"/>
</dbReference>
<dbReference type="InterPro" id="IPR000742">
    <property type="entry name" value="EGF"/>
</dbReference>
<dbReference type="SUPFAM" id="SSF57196">
    <property type="entry name" value="EGF/Laminin"/>
    <property type="match status" value="3"/>
</dbReference>
<keyword evidence="2" id="KW-0677">Repeat</keyword>
<dbReference type="Pfam" id="PF00354">
    <property type="entry name" value="Pentaxin"/>
    <property type="match status" value="1"/>
</dbReference>
<feature type="domain" description="VWFA" evidence="10">
    <location>
        <begin position="110"/>
        <end position="293"/>
    </location>
</feature>
<dbReference type="PROSITE" id="PS01186">
    <property type="entry name" value="EGF_2"/>
    <property type="match status" value="4"/>
</dbReference>
<feature type="disulfide bond" evidence="6">
    <location>
        <begin position="2214"/>
        <end position="2241"/>
    </location>
</feature>
<evidence type="ECO:0000256" key="1">
    <source>
        <dbReference type="ARBA" id="ARBA00022659"/>
    </source>
</evidence>
<dbReference type="InterPro" id="IPR011641">
    <property type="entry name" value="Tyr-kin_ephrin_A/B_rcpt-like"/>
</dbReference>
<dbReference type="EnsemblMetazoa" id="AALB006685-RA">
    <property type="protein sequence ID" value="AALB006685-PA"/>
    <property type="gene ID" value="AALB006685"/>
</dbReference>
<dbReference type="Gene3D" id="2.10.70.10">
    <property type="entry name" value="Complement Module, domain 1"/>
    <property type="match status" value="7"/>
</dbReference>
<feature type="disulfide bond" evidence="5">
    <location>
        <begin position="1323"/>
        <end position="1332"/>
    </location>
</feature>
<dbReference type="SUPFAM" id="SSF53300">
    <property type="entry name" value="vWA-like"/>
    <property type="match status" value="1"/>
</dbReference>
<dbReference type="InterPro" id="IPR002035">
    <property type="entry name" value="VWF_A"/>
</dbReference>
<protein>
    <recommendedName>
        <fullName evidence="16">Sushi, von Willebrand factor type A, EGF and pentraxin domain-containing protein 1</fullName>
    </recommendedName>
</protein>
<evidence type="ECO:0000256" key="5">
    <source>
        <dbReference type="PROSITE-ProRule" id="PRU00076"/>
    </source>
</evidence>
<dbReference type="SUPFAM" id="SSF57535">
    <property type="entry name" value="Complement control module/SCR domain"/>
    <property type="match status" value="7"/>
</dbReference>
<feature type="domain" description="Sushi" evidence="12">
    <location>
        <begin position="2182"/>
        <end position="2243"/>
    </location>
</feature>
<comment type="caution">
    <text evidence="5">Lacks conserved residue(s) required for the propagation of feature annotation.</text>
</comment>
<feature type="disulfide bond" evidence="5">
    <location>
        <begin position="1183"/>
        <end position="1200"/>
    </location>
</feature>
<dbReference type="InterPro" id="IPR001759">
    <property type="entry name" value="PTX_dom"/>
</dbReference>
<dbReference type="Pfam" id="PF02494">
    <property type="entry name" value="HYR"/>
    <property type="match status" value="2"/>
</dbReference>
<dbReference type="Gene3D" id="2.60.120.200">
    <property type="match status" value="1"/>
</dbReference>
<feature type="signal peptide" evidence="8">
    <location>
        <begin position="1"/>
        <end position="28"/>
    </location>
</feature>
<feature type="domain" description="Pentraxin (PTX)" evidence="13">
    <location>
        <begin position="1498"/>
        <end position="1706"/>
    </location>
</feature>
<dbReference type="SMART" id="SM01411">
    <property type="entry name" value="Ephrin_rec_like"/>
    <property type="match status" value="3"/>
</dbReference>
<feature type="chain" id="PRO_5043478454" description="Sushi, von Willebrand factor type A, EGF and pentraxin domain-containing protein 1" evidence="8">
    <location>
        <begin position="29"/>
        <end position="2244"/>
    </location>
</feature>
<dbReference type="PANTHER" id="PTHR19325">
    <property type="entry name" value="COMPLEMENT COMPONENT-RELATED SUSHI DOMAIN-CONTAINING"/>
    <property type="match status" value="1"/>
</dbReference>
<dbReference type="PROSITE" id="PS00010">
    <property type="entry name" value="ASX_HYDROXYL"/>
    <property type="match status" value="1"/>
</dbReference>
<evidence type="ECO:0000313" key="15">
    <source>
        <dbReference type="Proteomes" id="UP000069272"/>
    </source>
</evidence>
<dbReference type="STRING" id="7167.A0A182FJJ0"/>
<reference evidence="14" key="2">
    <citation type="submission" date="2022-08" db="UniProtKB">
        <authorList>
            <consortium name="EnsemblMetazoa"/>
        </authorList>
    </citation>
    <scope>IDENTIFICATION</scope>
    <source>
        <strain evidence="14">STECLA/ALBI9_A</strain>
    </source>
</reference>
<feature type="domain" description="Sushi" evidence="12">
    <location>
        <begin position="1758"/>
        <end position="1812"/>
    </location>
</feature>
<keyword evidence="15" id="KW-1185">Reference proteome</keyword>
<dbReference type="PROSITE" id="PS50234">
    <property type="entry name" value="VWFA"/>
    <property type="match status" value="1"/>
</dbReference>
<evidence type="ECO:0000256" key="4">
    <source>
        <dbReference type="ARBA" id="ARBA00023180"/>
    </source>
</evidence>
<dbReference type="InterPro" id="IPR050350">
    <property type="entry name" value="Compl-Cell_Adhes-Reg"/>
</dbReference>
<evidence type="ECO:0000256" key="3">
    <source>
        <dbReference type="ARBA" id="ARBA00023157"/>
    </source>
</evidence>
<keyword evidence="5" id="KW-0245">EGF-like domain</keyword>
<feature type="compositionally biased region" description="Acidic residues" evidence="7">
    <location>
        <begin position="49"/>
        <end position="61"/>
    </location>
</feature>
<dbReference type="GO" id="GO:0005509">
    <property type="term" value="F:calcium ion binding"/>
    <property type="evidence" value="ECO:0007669"/>
    <property type="project" value="InterPro"/>
</dbReference>
<dbReference type="PROSITE" id="PS51828">
    <property type="entry name" value="PTX_2"/>
    <property type="match status" value="1"/>
</dbReference>
<feature type="disulfide bond" evidence="5">
    <location>
        <begin position="1285"/>
        <end position="1294"/>
    </location>
</feature>
<organism evidence="14 15">
    <name type="scientific">Anopheles albimanus</name>
    <name type="common">New world malaria mosquito</name>
    <dbReference type="NCBI Taxonomy" id="7167"/>
    <lineage>
        <taxon>Eukaryota</taxon>
        <taxon>Metazoa</taxon>
        <taxon>Ecdysozoa</taxon>
        <taxon>Arthropoda</taxon>
        <taxon>Hexapoda</taxon>
        <taxon>Insecta</taxon>
        <taxon>Pterygota</taxon>
        <taxon>Neoptera</taxon>
        <taxon>Endopterygota</taxon>
        <taxon>Diptera</taxon>
        <taxon>Nematocera</taxon>
        <taxon>Culicoidea</taxon>
        <taxon>Culicidae</taxon>
        <taxon>Anophelinae</taxon>
        <taxon>Anopheles</taxon>
    </lineage>
</organism>
<dbReference type="SMART" id="SM00179">
    <property type="entry name" value="EGF_CA"/>
    <property type="match status" value="3"/>
</dbReference>
<dbReference type="VEuPathDB" id="VectorBase:AALB20_030294"/>
<feature type="disulfide bond" evidence="6">
    <location>
        <begin position="523"/>
        <end position="550"/>
    </location>
</feature>
<feature type="domain" description="Sushi" evidence="12">
    <location>
        <begin position="1814"/>
        <end position="1893"/>
    </location>
</feature>
<evidence type="ECO:0000256" key="8">
    <source>
        <dbReference type="SAM" id="SignalP"/>
    </source>
</evidence>
<dbReference type="InterPro" id="IPR013320">
    <property type="entry name" value="ConA-like_dom_sf"/>
</dbReference>
<feature type="domain" description="Sushi" evidence="12">
    <location>
        <begin position="2121"/>
        <end position="2181"/>
    </location>
</feature>
<keyword evidence="4" id="KW-0325">Glycoprotein</keyword>
<accession>A0A182FJJ0</accession>
<evidence type="ECO:0000256" key="2">
    <source>
        <dbReference type="ARBA" id="ARBA00022737"/>
    </source>
</evidence>
<keyword evidence="1 6" id="KW-0768">Sushi</keyword>
<dbReference type="InterPro" id="IPR009030">
    <property type="entry name" value="Growth_fac_rcpt_cys_sf"/>
</dbReference>
<evidence type="ECO:0008006" key="16">
    <source>
        <dbReference type="Google" id="ProtNLM"/>
    </source>
</evidence>
<dbReference type="InterPro" id="IPR035976">
    <property type="entry name" value="Sushi/SCR/CCP_sf"/>
</dbReference>
<dbReference type="SUPFAM" id="SSF49899">
    <property type="entry name" value="Concanavalin A-like lectins/glucanases"/>
    <property type="match status" value="1"/>
</dbReference>
<dbReference type="PROSITE" id="PS50026">
    <property type="entry name" value="EGF_3"/>
    <property type="match status" value="4"/>
</dbReference>
<sequence>MKQRCAVVVMVVSTFGVMLMMVAATVSATVSTSVSDLDGAQDVTLATTLEEDEKADDEGGDAMDGRTPVDVALTARPTSGDPDGIERLALVSARFRQHIDELRRAGERLDIVFLVDASSSVGSANFASELRFVKKLLAADFDVRLNRTRVALVTFSSRRKVIRHVDQISRPDPANDKCGLLQDVLPTVGYSGGGTYTYGALREAEAILAGNPDPDAGPGHSPTRTVFLVTDGYSNGRNPVPVAARLKAAGVQIFALAIETGNGDELSALVSAEPYLYLLRSYDQFEELVRQALHLDYRAGPSHPVANRTLCDRLCDDTGCCDQRAVCSCGTTSGHYQCTCEPGYGGSGLRGDCQPCANGTYWEDGGDGGGRCRPCPHSRQITLRLGATAVSECVCPHGYQANEDGRCVAVTCAELVAPPNGYFVMEPKPCGRVLNAACGVRCRPGYELSGSSIRLCQENGHWSVKMCPPLSIPYYGMAVCSNPDLDLYYDYTPRNKTFMRNYSSAIERYTERMPIDTECSFKCGPGYYLQGSHNRNCLPLSKWDGLHTTCKQIVCPALPAVPYGTYEPTDCATSKSAFGTNCTLVCDFGFEMKGGPSTKQCGGRRTGVWSKSKTPRCVDIAPPFLECPGPYEVLLEDDYPYSVVRRLQPPYAYDNSGDNFTYWVRPALRDGGTQLPLGEHEFTYVAVDAFKNKARCSFRVTVIDRTPPVLEGCDAPATYYVSQPDNPQEQLVRWDEPSVFDNAGTAGVTLTQNVTHGYLPVGRHTVLYRAVDAAGNEANCTVRVEVHQYSCDVLPEPANGLVVCAQNGTHVWCELSCREDFAFAHNQSADTVVLVCDRARPTWGDRSSELPECSAVVRPVGVEKVLTLQLEQPLDLDLPALCDDPDALADLSDGFASSGLREQLCGGQANCTLLTRLPVCELPDGRGGDEATRYHVVKRRSAAAQPVQDELQQLQQQRSTVKVVVYKRLSQELGLWRSDGKKSDNIKRIKEELRKLGGNEKLRRRLGSLDLDLSVLRLDELVRCANGSIARKLQCVQCPRGTYHNHTLGNHCPSCPIGTYNERTGQTVCQPCPPHHSTSRPNAKHAHDCKPQCPPGTMARLKPIASARRPAPPPGGPPPPPPTKYQKTLMPFCRKCEPGYYQAQYNRAQCQPCPVGYGSARGSSSATDCFPLAPPERPSCGDCGAHGHCRTDDDRATDGCVCDEGYVGERCELAINPCASAPCLNGGTCVAVANGTGDFVCHCRPPYAGGSHCELYVDPCQVAPQPCARAGGTCVEVDGAAVCECRPGYEGTRCERHRDHCTPNPCLYGGVCVNAGDGYSCVCRAGKMGRRCHLEPCDYLPCTGRARCLNGRQEIRAGVADDDPEQVRFREAVAQRMLLLEEQPEDELDAELPAQPPTGQHQASRDYRCVCPGGWRGPNCTEVDNPCDGYGMCRNGGTCIAQYLRYVSDYDDDAEEQEEEPGSTELSAEDGEYHGMVRRCACQPDYTGDRCEQHVATDFLVDLSEPGTAREFVQLRLRSGGGGWRAIGLCGWFETSDSFNYGTLVSYATRSSDNTLTLTDYSGLVLYVNGQHAVTNVTLVDGEWHFVCVSWSGRQGRWQLYLDGEVRAAGEALATGTTVPAGGLLVLGQEQDVIGGAFSATEAYRGRIAYVDVWSRELTAAEVAGHYRTCTTSHPTAYHGDLVRWTDLRTRGTASGRVRYAPSGFCRQCPRNLSLPHGAVTYEGTGQASFRCDEGYELIGPPVAHCLRTSRWNSREQRYCKPPLNGRVSFSKTSYGGVAQFGCDEGFLLDGPVTLRCTATGAWSGPVPACVSVVRCPALETISSAAGVDAVRPIIIYATERGVIGAPADSYDEGVMAEVRCPEGYELPPDAENLLTCGDGGQWDLLPLPACSPKTTTTATAMAPLSESDNRQPDARFWKNLRDYLQYGCGTETGGRSRSLFCFLPAPGPTDPGWPDLSGLAASGPNLELKLLALLVRANGNVQAEAQPIRPVYLLNYLLYGVAGPVDRALRYPESLEHGYRAVICRYIDGIVQDERDRELASPGKEREEKEEGSTSVKLKVLLTRALRPVYDQYRRWMQPTQPMQPTAPVGRRCPLQHLPRPPIDSRVVGVESRHPAASGYGGPTPDAGWQFERLRASGLSVEPGTRIRYGCERGFTMRGRGVSECGRDGRWTALEGFCEGALCEDPPSRPLMRIAPASLDTHYYVDDELEYRCEPGHILQGHPIVRCQPNGRWTPIMARCGRK</sequence>
<feature type="domain" description="EGF-like" evidence="9">
    <location>
        <begin position="1256"/>
        <end position="1295"/>
    </location>
</feature>
<feature type="disulfide bond" evidence="6">
    <location>
        <begin position="2152"/>
        <end position="2179"/>
    </location>
</feature>
<feature type="region of interest" description="Disordered" evidence="7">
    <location>
        <begin position="49"/>
        <end position="68"/>
    </location>
</feature>
<dbReference type="InterPro" id="IPR000152">
    <property type="entry name" value="EGF-type_Asp/Asn_hydroxyl_site"/>
</dbReference>
<dbReference type="Gene3D" id="2.10.25.10">
    <property type="entry name" value="Laminin"/>
    <property type="match status" value="4"/>
</dbReference>
<dbReference type="Pfam" id="PF00092">
    <property type="entry name" value="VWA"/>
    <property type="match status" value="1"/>
</dbReference>
<feature type="domain" description="EGF-like" evidence="9">
    <location>
        <begin position="1214"/>
        <end position="1254"/>
    </location>
</feature>
<dbReference type="VEuPathDB" id="VectorBase:AALB006685"/>
<dbReference type="Pfam" id="PF00008">
    <property type="entry name" value="EGF"/>
    <property type="match status" value="2"/>
</dbReference>
<evidence type="ECO:0000256" key="7">
    <source>
        <dbReference type="SAM" id="MobiDB-lite"/>
    </source>
</evidence>
<dbReference type="Gene3D" id="3.40.50.410">
    <property type="entry name" value="von Willebrand factor, type A domain"/>
    <property type="match status" value="1"/>
</dbReference>
<dbReference type="CDD" id="cd00054">
    <property type="entry name" value="EGF_CA"/>
    <property type="match status" value="3"/>
</dbReference>
<feature type="disulfide bond" evidence="5">
    <location>
        <begin position="1202"/>
        <end position="1211"/>
    </location>
</feature>
<evidence type="ECO:0000256" key="6">
    <source>
        <dbReference type="PROSITE-ProRule" id="PRU00302"/>
    </source>
</evidence>
<dbReference type="GO" id="GO:0032991">
    <property type="term" value="C:protein-containing complex"/>
    <property type="evidence" value="ECO:0007669"/>
    <property type="project" value="UniProtKB-ARBA"/>
</dbReference>
<keyword evidence="8" id="KW-0732">Signal</keyword>
<feature type="domain" description="HYR" evidence="11">
    <location>
        <begin position="618"/>
        <end position="702"/>
    </location>
</feature>
<dbReference type="CDD" id="cd01450">
    <property type="entry name" value="vWFA_subfamily_ECM"/>
    <property type="match status" value="1"/>
</dbReference>
<dbReference type="PANTHER" id="PTHR19325:SF575">
    <property type="entry name" value="LOCOMOTION-RELATED PROTEIN HIKARU GENKI"/>
    <property type="match status" value="1"/>
</dbReference>